<reference evidence="2 3" key="1">
    <citation type="submission" date="2019-10" db="EMBL/GenBank/DDBJ databases">
        <authorList>
            <person name="Karimi E."/>
        </authorList>
    </citation>
    <scope>NUCLEOTIDE SEQUENCE [LARGE SCALE GENOMIC DNA]</scope>
    <source>
        <strain evidence="2">Exiguobacterium sp. 9Y</strain>
    </source>
</reference>
<gene>
    <name evidence="2" type="ORF">EXIGUO9Y_270193</name>
</gene>
<dbReference type="RefSeq" id="WP_029331207.1">
    <property type="nucleotide sequence ID" value="NZ_LR732312.1"/>
</dbReference>
<keyword evidence="1" id="KW-1133">Transmembrane helix</keyword>
<keyword evidence="1" id="KW-0812">Transmembrane</keyword>
<dbReference type="Proteomes" id="UP000439752">
    <property type="component" value="Unassembled WGS sequence"/>
</dbReference>
<proteinExistence type="predicted"/>
<keyword evidence="3" id="KW-1185">Reference proteome</keyword>
<sequence length="326" mass="36665">MKRSYIVYTTIFAVVSGLILCILLVFSKPETLAQIQETFTKIETQSKHQAAVKQVPPSLPSSIPNPEEPLIKDVQQMLYDDSIGSYLVVTEDYHFFEVSGTGERINASFQLKNDGKLLLAGLDGMALVDGETVALLTSNQILVTITRKDGAWSEETRKKIKGTTIRDNFHGLGYDAEEKEFYTINNIRSLGRIELTYFKMKQDEIKIDPDATAKEKKKLKKKQKPPYLTVVTRDRIDAADGMRADAKKAFEEKFRPIGLAERQGRIYTLDSDSLYLYSIDAKDKTITGESASPKVYGAEGIFVQDNELFALVETDKFSSRSFTPID</sequence>
<keyword evidence="1" id="KW-0472">Membrane</keyword>
<evidence type="ECO:0000313" key="3">
    <source>
        <dbReference type="Proteomes" id="UP000439752"/>
    </source>
</evidence>
<feature type="transmembrane region" description="Helical" evidence="1">
    <location>
        <begin position="6"/>
        <end position="26"/>
    </location>
</feature>
<protein>
    <submittedName>
        <fullName evidence="2">Uncharacterized protein</fullName>
    </submittedName>
</protein>
<dbReference type="AlphaFoldDB" id="A0A653IAW5"/>
<evidence type="ECO:0000313" key="2">
    <source>
        <dbReference type="EMBL" id="VWX36217.1"/>
    </source>
</evidence>
<accession>A0A653IAW5</accession>
<dbReference type="EMBL" id="CABWKQ010000020">
    <property type="protein sequence ID" value="VWX36217.1"/>
    <property type="molecule type" value="Genomic_DNA"/>
</dbReference>
<name>A0A653IAW5_9BACL</name>
<organism evidence="2 3">
    <name type="scientific">Exiguobacterium oxidotolerans</name>
    <dbReference type="NCBI Taxonomy" id="223958"/>
    <lineage>
        <taxon>Bacteria</taxon>
        <taxon>Bacillati</taxon>
        <taxon>Bacillota</taxon>
        <taxon>Bacilli</taxon>
        <taxon>Bacillales</taxon>
        <taxon>Bacillales Family XII. Incertae Sedis</taxon>
        <taxon>Exiguobacterium</taxon>
    </lineage>
</organism>
<evidence type="ECO:0000256" key="1">
    <source>
        <dbReference type="SAM" id="Phobius"/>
    </source>
</evidence>